<evidence type="ECO:0008006" key="3">
    <source>
        <dbReference type="Google" id="ProtNLM"/>
    </source>
</evidence>
<accession>A0A6L9UJW3</accession>
<dbReference type="AlphaFoldDB" id="A0A6L9UJW3"/>
<dbReference type="EMBL" id="WUEY01000042">
    <property type="protein sequence ID" value="NEI74858.1"/>
    <property type="molecule type" value="Genomic_DNA"/>
</dbReference>
<protein>
    <recommendedName>
        <fullName evidence="3">BON domain-containing protein</fullName>
    </recommendedName>
</protein>
<sequence length="88" mass="9065">MIEPTSVPVMSDTLWRVAAIQAAIDCDPQLAGASVSVSKFAGAIWLSGAVTTPSMIDRALAIAAEICDASLRHSLVIAAEPNAGRTQS</sequence>
<comment type="caution">
    <text evidence="1">The sequence shown here is derived from an EMBL/GenBank/DDBJ whole genome shotgun (WGS) entry which is preliminary data.</text>
</comment>
<name>A0A6L9UJW3_9HYPH</name>
<proteinExistence type="predicted"/>
<dbReference type="Proteomes" id="UP000483035">
    <property type="component" value="Unassembled WGS sequence"/>
</dbReference>
<organism evidence="1 2">
    <name type="scientific">Rhizobium lusitanum</name>
    <dbReference type="NCBI Taxonomy" id="293958"/>
    <lineage>
        <taxon>Bacteria</taxon>
        <taxon>Pseudomonadati</taxon>
        <taxon>Pseudomonadota</taxon>
        <taxon>Alphaproteobacteria</taxon>
        <taxon>Hyphomicrobiales</taxon>
        <taxon>Rhizobiaceae</taxon>
        <taxon>Rhizobium/Agrobacterium group</taxon>
        <taxon>Rhizobium</taxon>
    </lineage>
</organism>
<reference evidence="1 2" key="1">
    <citation type="submission" date="2019-12" db="EMBL/GenBank/DDBJ databases">
        <title>Rhizobium genotypes associated with high levels of biological nitrogen fixation by grain legumes in a temperate-maritime cropping system.</title>
        <authorList>
            <person name="Maluk M."/>
            <person name="Francesc Ferrando Molina F."/>
            <person name="Lopez Del Egido L."/>
            <person name="Lafos M."/>
            <person name="Langarica-Fuentes A."/>
            <person name="Gebre Yohannes G."/>
            <person name="Young M.W."/>
            <person name="Martin P."/>
            <person name="Gantlett R."/>
            <person name="Kenicer G."/>
            <person name="Hawes C."/>
            <person name="Begg G.S."/>
            <person name="Quilliam R.S."/>
            <person name="Squire G.R."/>
            <person name="Poole P.S."/>
            <person name="Young P.W."/>
            <person name="Iannetta P.M."/>
            <person name="James E.K."/>
        </authorList>
    </citation>
    <scope>NUCLEOTIDE SEQUENCE [LARGE SCALE GENOMIC DNA]</scope>
    <source>
        <strain evidence="1 2">JHI1118</strain>
    </source>
</reference>
<evidence type="ECO:0000313" key="1">
    <source>
        <dbReference type="EMBL" id="NEI74858.1"/>
    </source>
</evidence>
<evidence type="ECO:0000313" key="2">
    <source>
        <dbReference type="Proteomes" id="UP000483035"/>
    </source>
</evidence>
<gene>
    <name evidence="1" type="ORF">GR212_35560</name>
</gene>
<dbReference type="RefSeq" id="WP_163994615.1">
    <property type="nucleotide sequence ID" value="NZ_WUEY01000042.1"/>
</dbReference>